<accession>A0A5Q4YZF6</accession>
<protein>
    <submittedName>
        <fullName evidence="1">Uncharacterized protein</fullName>
    </submittedName>
</protein>
<dbReference type="AlphaFoldDB" id="A0A5Q4YZF6"/>
<proteinExistence type="predicted"/>
<evidence type="ECO:0000313" key="1">
    <source>
        <dbReference type="EMBL" id="VVV03793.1"/>
    </source>
</evidence>
<gene>
    <name evidence="1" type="ORF">AW0309160_01176</name>
</gene>
<organism evidence="1">
    <name type="scientific">Aliivibrio wodanis</name>
    <dbReference type="NCBI Taxonomy" id="80852"/>
    <lineage>
        <taxon>Bacteria</taxon>
        <taxon>Pseudomonadati</taxon>
        <taxon>Pseudomonadota</taxon>
        <taxon>Gammaproteobacteria</taxon>
        <taxon>Vibrionales</taxon>
        <taxon>Vibrionaceae</taxon>
        <taxon>Aliivibrio</taxon>
    </lineage>
</organism>
<reference evidence="1" key="1">
    <citation type="submission" date="2019-09" db="EMBL/GenBank/DDBJ databases">
        <authorList>
            <person name="Hjerde E."/>
        </authorList>
    </citation>
    <scope>NUCLEOTIDE SEQUENCE</scope>
    <source>
        <strain evidence="1">06/09/160</strain>
    </source>
</reference>
<sequence>MTIGVVLGQKESTMRSKNSKTTAQRKAEGLRKLSQAYSDAIKAGTVRKVLTVAKP</sequence>
<name>A0A5Q4YZF6_9GAMM</name>
<dbReference type="EMBL" id="LR721750">
    <property type="protein sequence ID" value="VVV03793.1"/>
    <property type="molecule type" value="Genomic_DNA"/>
</dbReference>